<sequence>MCQTSDIILRGSCKKEMCTWCFDRYYEYSTKGVTRSARNTEASRVHQLKLQRSCITESILTVTENKKQLIDIIRTELKGDCLAAKTGKGYTSTPKLDSLPPTSEAFEENVKRAHHQASIWRAVKDADPPERALKNMDGRR</sequence>
<dbReference type="AlphaFoldDB" id="A0A8J4YV89"/>
<organism evidence="1 2">
    <name type="scientific">Chionoecetes opilio</name>
    <name type="common">Atlantic snow crab</name>
    <name type="synonym">Cancer opilio</name>
    <dbReference type="NCBI Taxonomy" id="41210"/>
    <lineage>
        <taxon>Eukaryota</taxon>
        <taxon>Metazoa</taxon>
        <taxon>Ecdysozoa</taxon>
        <taxon>Arthropoda</taxon>
        <taxon>Crustacea</taxon>
        <taxon>Multicrustacea</taxon>
        <taxon>Malacostraca</taxon>
        <taxon>Eumalacostraca</taxon>
        <taxon>Eucarida</taxon>
        <taxon>Decapoda</taxon>
        <taxon>Pleocyemata</taxon>
        <taxon>Brachyura</taxon>
        <taxon>Eubrachyura</taxon>
        <taxon>Majoidea</taxon>
        <taxon>Majidae</taxon>
        <taxon>Chionoecetes</taxon>
    </lineage>
</organism>
<accession>A0A8J4YV89</accession>
<dbReference type="EMBL" id="JACEEZ010001590">
    <property type="protein sequence ID" value="KAG0729036.1"/>
    <property type="molecule type" value="Genomic_DNA"/>
</dbReference>
<evidence type="ECO:0000313" key="2">
    <source>
        <dbReference type="Proteomes" id="UP000770661"/>
    </source>
</evidence>
<reference evidence="1" key="1">
    <citation type="submission" date="2020-07" db="EMBL/GenBank/DDBJ databases">
        <title>The High-quality genome of the commercially important snow crab, Chionoecetes opilio.</title>
        <authorList>
            <person name="Jeong J.-H."/>
            <person name="Ryu S."/>
        </authorList>
    </citation>
    <scope>NUCLEOTIDE SEQUENCE</scope>
    <source>
        <strain evidence="1">MADBK_172401_WGS</strain>
        <tissue evidence="1">Digestive gland</tissue>
    </source>
</reference>
<evidence type="ECO:0000313" key="1">
    <source>
        <dbReference type="EMBL" id="KAG0729036.1"/>
    </source>
</evidence>
<dbReference type="Proteomes" id="UP000770661">
    <property type="component" value="Unassembled WGS sequence"/>
</dbReference>
<comment type="caution">
    <text evidence="1">The sequence shown here is derived from an EMBL/GenBank/DDBJ whole genome shotgun (WGS) entry which is preliminary data.</text>
</comment>
<gene>
    <name evidence="1" type="ORF">GWK47_031207</name>
</gene>
<protein>
    <submittedName>
        <fullName evidence="1">Uncharacterized protein</fullName>
    </submittedName>
</protein>
<name>A0A8J4YV89_CHIOP</name>
<proteinExistence type="predicted"/>
<keyword evidence="2" id="KW-1185">Reference proteome</keyword>